<sequence>MNGETIRRHEALDWTATVLSVKRLMPNLNGEHAYDIIAKIQGTASFSTDDVKPLMLEWGQYLLARTAEHLNTGIKESYHDFMAAANFNLGLRLVAVFEDGAKVVLESHNCRSTHVNPYYLGGIQALGYNWEIRGVLFSAKPYQYE</sequence>
<keyword evidence="2" id="KW-1185">Reference proteome</keyword>
<evidence type="ECO:0000313" key="2">
    <source>
        <dbReference type="Proteomes" id="UP000310636"/>
    </source>
</evidence>
<dbReference type="RefSeq" id="WP_136372063.1">
    <property type="nucleotide sequence ID" value="NZ_SSOB01000033.1"/>
</dbReference>
<name>A0A4S4BKR6_9BACL</name>
<organism evidence="1 2">
    <name type="scientific">Cohnella fermenti</name>
    <dbReference type="NCBI Taxonomy" id="2565925"/>
    <lineage>
        <taxon>Bacteria</taxon>
        <taxon>Bacillati</taxon>
        <taxon>Bacillota</taxon>
        <taxon>Bacilli</taxon>
        <taxon>Bacillales</taxon>
        <taxon>Paenibacillaceae</taxon>
        <taxon>Cohnella</taxon>
    </lineage>
</organism>
<protein>
    <submittedName>
        <fullName evidence="1">Uncharacterized protein</fullName>
    </submittedName>
</protein>
<dbReference type="Proteomes" id="UP000310636">
    <property type="component" value="Unassembled WGS sequence"/>
</dbReference>
<evidence type="ECO:0000313" key="1">
    <source>
        <dbReference type="EMBL" id="THF75231.1"/>
    </source>
</evidence>
<comment type="caution">
    <text evidence="1">The sequence shown here is derived from an EMBL/GenBank/DDBJ whole genome shotgun (WGS) entry which is preliminary data.</text>
</comment>
<proteinExistence type="predicted"/>
<reference evidence="1 2" key="1">
    <citation type="submission" date="2019-04" db="EMBL/GenBank/DDBJ databases">
        <title>Cohnella sp. nov. isolated from preserved vegetables.</title>
        <authorList>
            <person name="Lin S.-Y."/>
            <person name="Hung M.-H."/>
            <person name="Young C.-C."/>
        </authorList>
    </citation>
    <scope>NUCLEOTIDE SEQUENCE [LARGE SCALE GENOMIC DNA]</scope>
    <source>
        <strain evidence="1 2">CC-MHH1044</strain>
    </source>
</reference>
<dbReference type="EMBL" id="SSOB01000033">
    <property type="protein sequence ID" value="THF75231.1"/>
    <property type="molecule type" value="Genomic_DNA"/>
</dbReference>
<dbReference type="AlphaFoldDB" id="A0A4S4BKR6"/>
<accession>A0A4S4BKR6</accession>
<gene>
    <name evidence="1" type="ORF">E6C55_22445</name>
</gene>